<dbReference type="Gene3D" id="1.10.287.110">
    <property type="entry name" value="DnaJ domain"/>
    <property type="match status" value="1"/>
</dbReference>
<dbReference type="CDD" id="cd06257">
    <property type="entry name" value="DnaJ"/>
    <property type="match status" value="1"/>
</dbReference>
<organism evidence="3 4">
    <name type="scientific">Mycena sanguinolenta</name>
    <dbReference type="NCBI Taxonomy" id="230812"/>
    <lineage>
        <taxon>Eukaryota</taxon>
        <taxon>Fungi</taxon>
        <taxon>Dikarya</taxon>
        <taxon>Basidiomycota</taxon>
        <taxon>Agaricomycotina</taxon>
        <taxon>Agaricomycetes</taxon>
        <taxon>Agaricomycetidae</taxon>
        <taxon>Agaricales</taxon>
        <taxon>Marasmiineae</taxon>
        <taxon>Mycenaceae</taxon>
        <taxon>Mycena</taxon>
    </lineage>
</organism>
<dbReference type="InterPro" id="IPR036869">
    <property type="entry name" value="J_dom_sf"/>
</dbReference>
<sequence length="226" mass="25676">MSSASSSKPPPPTSGTDAELERLLSKTASSVASSEEVERMLKSFKLNPFDILDIDESSTPEEIKKRYKQLSLIIHPDKNPHPRAPEAFDLLKKAESELSDEAKRENIDAIIAQARSLILKSLSLPLTTPNTDPALRRLDPSFKVRMRAQVKELLIDEELRRRKAIKMNLANEGLEARMKEEEVAGKKRKAEDDKVWEDNREQRVDSWRTFSKDSKKKKKAKVTLLG</sequence>
<evidence type="ECO:0000256" key="1">
    <source>
        <dbReference type="SAM" id="MobiDB-lite"/>
    </source>
</evidence>
<evidence type="ECO:0000259" key="2">
    <source>
        <dbReference type="PROSITE" id="PS50076"/>
    </source>
</evidence>
<reference evidence="3" key="1">
    <citation type="submission" date="2020-05" db="EMBL/GenBank/DDBJ databases">
        <title>Mycena genomes resolve the evolution of fungal bioluminescence.</title>
        <authorList>
            <person name="Tsai I.J."/>
        </authorList>
    </citation>
    <scope>NUCLEOTIDE SEQUENCE</scope>
    <source>
        <strain evidence="3">160909Yilan</strain>
    </source>
</reference>
<gene>
    <name evidence="3" type="ORF">MSAN_00365600</name>
</gene>
<dbReference type="SUPFAM" id="SSF46565">
    <property type="entry name" value="Chaperone J-domain"/>
    <property type="match status" value="1"/>
</dbReference>
<accession>A0A8H7DGQ2</accession>
<dbReference type="PANTHER" id="PTHR46620:SF1">
    <property type="entry name" value="J DOMAIN-CONTAINING PROTEIN SPF31"/>
    <property type="match status" value="1"/>
</dbReference>
<dbReference type="Proteomes" id="UP000623467">
    <property type="component" value="Unassembled WGS sequence"/>
</dbReference>
<dbReference type="AlphaFoldDB" id="A0A8H7DGQ2"/>
<keyword evidence="4" id="KW-1185">Reference proteome</keyword>
<dbReference type="InterPro" id="IPR001623">
    <property type="entry name" value="DnaJ_domain"/>
</dbReference>
<evidence type="ECO:0000313" key="4">
    <source>
        <dbReference type="Proteomes" id="UP000623467"/>
    </source>
</evidence>
<dbReference type="Pfam" id="PF00226">
    <property type="entry name" value="DnaJ"/>
    <property type="match status" value="1"/>
</dbReference>
<dbReference type="PANTHER" id="PTHR46620">
    <property type="entry name" value="J DOMAIN-CONTAINING PROTEIN SPF31"/>
    <property type="match status" value="1"/>
</dbReference>
<dbReference type="SMART" id="SM00271">
    <property type="entry name" value="DnaJ"/>
    <property type="match status" value="1"/>
</dbReference>
<dbReference type="PRINTS" id="PR00625">
    <property type="entry name" value="JDOMAIN"/>
</dbReference>
<feature type="domain" description="J" evidence="2">
    <location>
        <begin position="47"/>
        <end position="111"/>
    </location>
</feature>
<dbReference type="PROSITE" id="PS50076">
    <property type="entry name" value="DNAJ_2"/>
    <property type="match status" value="1"/>
</dbReference>
<name>A0A8H7DGQ2_9AGAR</name>
<comment type="caution">
    <text evidence="3">The sequence shown here is derived from an EMBL/GenBank/DDBJ whole genome shotgun (WGS) entry which is preliminary data.</text>
</comment>
<dbReference type="EMBL" id="JACAZH010000002">
    <property type="protein sequence ID" value="KAF7374799.1"/>
    <property type="molecule type" value="Genomic_DNA"/>
</dbReference>
<feature type="region of interest" description="Disordered" evidence="1">
    <location>
        <begin position="178"/>
        <end position="199"/>
    </location>
</feature>
<evidence type="ECO:0000313" key="3">
    <source>
        <dbReference type="EMBL" id="KAF7374799.1"/>
    </source>
</evidence>
<proteinExistence type="predicted"/>
<dbReference type="OrthoDB" id="342454at2759"/>
<protein>
    <submittedName>
        <fullName evidence="3">J domain-containing protein spf31</fullName>
    </submittedName>
</protein>